<comment type="caution">
    <text evidence="1">The sequence shown here is derived from an EMBL/GenBank/DDBJ whole genome shotgun (WGS) entry which is preliminary data.</text>
</comment>
<sequence length="327" mass="37578">RIRQIKVDIRAMLQERRNDATRNGGPPAGRYWSEHCRAFAYLMDLPEQHFADIRLHTYHLTADTYLGYEMFANRDAFRCSYDARVVTDDIPAYLILNEPAGGIGFRYPDGRFLNHDIARYQRAVNALWRCAEVVNLRMTSTHRRISILEIGGGYGAMAYHLHRILPGSTYIIVDLPETLLLTASYLTLHNPDKQVYLYDPRDPTRIEDPELRYDFILVPPWRLWELCRWQFDLAINMHSFQEMSGEEVRDYVRFIAGTLKPCGAMYSENRDTQPGNDELESVTGLLAQRFSLTRVVHPGPVLPVAERVRSALRAAGVAAGLLRRPVP</sequence>
<evidence type="ECO:0008006" key="2">
    <source>
        <dbReference type="Google" id="ProtNLM"/>
    </source>
</evidence>
<protein>
    <recommendedName>
        <fullName evidence="2">Sugar O-methyltransferase</fullName>
    </recommendedName>
</protein>
<reference evidence="1" key="1">
    <citation type="journal article" date="2015" name="Nature">
        <title>Complex archaea that bridge the gap between prokaryotes and eukaryotes.</title>
        <authorList>
            <person name="Spang A."/>
            <person name="Saw J.H."/>
            <person name="Jorgensen S.L."/>
            <person name="Zaremba-Niedzwiedzka K."/>
            <person name="Martijn J."/>
            <person name="Lind A.E."/>
            <person name="van Eijk R."/>
            <person name="Schleper C."/>
            <person name="Guy L."/>
            <person name="Ettema T.J."/>
        </authorList>
    </citation>
    <scope>NUCLEOTIDE SEQUENCE</scope>
</reference>
<proteinExistence type="predicted"/>
<dbReference type="InterPro" id="IPR029063">
    <property type="entry name" value="SAM-dependent_MTases_sf"/>
</dbReference>
<gene>
    <name evidence="1" type="ORF">LCGC14_2362160</name>
</gene>
<dbReference type="Gene3D" id="3.40.50.150">
    <property type="entry name" value="Vaccinia Virus protein VP39"/>
    <property type="match status" value="1"/>
</dbReference>
<feature type="non-terminal residue" evidence="1">
    <location>
        <position position="1"/>
    </location>
</feature>
<evidence type="ECO:0000313" key="1">
    <source>
        <dbReference type="EMBL" id="KKL44792.1"/>
    </source>
</evidence>
<accession>A0A0F9F168</accession>
<dbReference type="NCBIfam" id="TIGR04371">
    <property type="entry name" value="methyltran_NanM"/>
    <property type="match status" value="1"/>
</dbReference>
<dbReference type="InterPro" id="IPR030807">
    <property type="entry name" value="Methyltran_NanM"/>
</dbReference>
<dbReference type="AlphaFoldDB" id="A0A0F9F168"/>
<organism evidence="1">
    <name type="scientific">marine sediment metagenome</name>
    <dbReference type="NCBI Taxonomy" id="412755"/>
    <lineage>
        <taxon>unclassified sequences</taxon>
        <taxon>metagenomes</taxon>
        <taxon>ecological metagenomes</taxon>
    </lineage>
</organism>
<dbReference type="SUPFAM" id="SSF53335">
    <property type="entry name" value="S-adenosyl-L-methionine-dependent methyltransferases"/>
    <property type="match status" value="1"/>
</dbReference>
<dbReference type="EMBL" id="LAZR01034628">
    <property type="protein sequence ID" value="KKL44792.1"/>
    <property type="molecule type" value="Genomic_DNA"/>
</dbReference>
<name>A0A0F9F168_9ZZZZ</name>